<dbReference type="OrthoDB" id="433501at2759"/>
<dbReference type="EMBL" id="JANBPY010000495">
    <property type="protein sequence ID" value="KAJ1966584.1"/>
    <property type="molecule type" value="Genomic_DNA"/>
</dbReference>
<organism evidence="8 9">
    <name type="scientific">Dispira parvispora</name>
    <dbReference type="NCBI Taxonomy" id="1520584"/>
    <lineage>
        <taxon>Eukaryota</taxon>
        <taxon>Fungi</taxon>
        <taxon>Fungi incertae sedis</taxon>
        <taxon>Zoopagomycota</taxon>
        <taxon>Kickxellomycotina</taxon>
        <taxon>Dimargaritomycetes</taxon>
        <taxon>Dimargaritales</taxon>
        <taxon>Dimargaritaceae</taxon>
        <taxon>Dispira</taxon>
    </lineage>
</organism>
<dbReference type="InterPro" id="IPR032675">
    <property type="entry name" value="LRR_dom_sf"/>
</dbReference>
<evidence type="ECO:0000256" key="5">
    <source>
        <dbReference type="ARBA" id="ARBA00024196"/>
    </source>
</evidence>
<dbReference type="GO" id="GO:0030620">
    <property type="term" value="F:U2 snRNA binding"/>
    <property type="evidence" value="ECO:0007669"/>
    <property type="project" value="InterPro"/>
</dbReference>
<dbReference type="AlphaFoldDB" id="A0A9W8AVT2"/>
<dbReference type="InterPro" id="IPR044640">
    <property type="entry name" value="RU2A"/>
</dbReference>
<evidence type="ECO:0000256" key="1">
    <source>
        <dbReference type="ARBA" id="ARBA00004123"/>
    </source>
</evidence>
<dbReference type="InterPro" id="IPR001611">
    <property type="entry name" value="Leu-rich_rpt"/>
</dbReference>
<feature type="compositionally biased region" description="Basic and acidic residues" evidence="7">
    <location>
        <begin position="267"/>
        <end position="281"/>
    </location>
</feature>
<feature type="region of interest" description="Disordered" evidence="7">
    <location>
        <begin position="193"/>
        <end position="221"/>
    </location>
</feature>
<evidence type="ECO:0000256" key="7">
    <source>
        <dbReference type="SAM" id="MobiDB-lite"/>
    </source>
</evidence>
<reference evidence="8" key="1">
    <citation type="submission" date="2022-07" db="EMBL/GenBank/DDBJ databases">
        <title>Phylogenomic reconstructions and comparative analyses of Kickxellomycotina fungi.</title>
        <authorList>
            <person name="Reynolds N.K."/>
            <person name="Stajich J.E."/>
            <person name="Barry K."/>
            <person name="Grigoriev I.V."/>
            <person name="Crous P."/>
            <person name="Smith M.E."/>
        </authorList>
    </citation>
    <scope>NUCLEOTIDE SEQUENCE</scope>
    <source>
        <strain evidence="8">RSA 1196</strain>
    </source>
</reference>
<comment type="caution">
    <text evidence="8">The sequence shown here is derived from an EMBL/GenBank/DDBJ whole genome shotgun (WGS) entry which is preliminary data.</text>
</comment>
<evidence type="ECO:0000256" key="4">
    <source>
        <dbReference type="ARBA" id="ARBA00023242"/>
    </source>
</evidence>
<dbReference type="PANTHER" id="PTHR10552">
    <property type="entry name" value="U2 SMALL NUCLEAR RIBONUCLEOPROTEIN A"/>
    <property type="match status" value="1"/>
</dbReference>
<evidence type="ECO:0000256" key="6">
    <source>
        <dbReference type="ARBA" id="ARBA00024238"/>
    </source>
</evidence>
<feature type="region of interest" description="Disordered" evidence="7">
    <location>
        <begin position="252"/>
        <end position="281"/>
    </location>
</feature>
<dbReference type="PANTHER" id="PTHR10552:SF6">
    <property type="entry name" value="U2 SMALL NUCLEAR RIBONUCLEOPROTEIN A"/>
    <property type="match status" value="1"/>
</dbReference>
<evidence type="ECO:0000256" key="3">
    <source>
        <dbReference type="ARBA" id="ARBA00022737"/>
    </source>
</evidence>
<evidence type="ECO:0000313" key="9">
    <source>
        <dbReference type="Proteomes" id="UP001150925"/>
    </source>
</evidence>
<proteinExistence type="inferred from homology"/>
<dbReference type="PROSITE" id="PS51450">
    <property type="entry name" value="LRR"/>
    <property type="match status" value="2"/>
</dbReference>
<dbReference type="FunFam" id="3.80.10.10:FF:000026">
    <property type="entry name" value="U2 small nuclear ribonucleoprotein A"/>
    <property type="match status" value="1"/>
</dbReference>
<gene>
    <name evidence="8" type="primary">LEA1</name>
    <name evidence="8" type="ORF">IWQ62_002378</name>
</gene>
<protein>
    <recommendedName>
        <fullName evidence="6">U2 small nuclear ribonucleoprotein A'</fullName>
    </recommendedName>
</protein>
<dbReference type="GO" id="GO:0005686">
    <property type="term" value="C:U2 snRNP"/>
    <property type="evidence" value="ECO:0007669"/>
    <property type="project" value="TreeGrafter"/>
</dbReference>
<dbReference type="Gene3D" id="3.80.10.10">
    <property type="entry name" value="Ribonuclease Inhibitor"/>
    <property type="match status" value="1"/>
</dbReference>
<dbReference type="SUPFAM" id="SSF52058">
    <property type="entry name" value="L domain-like"/>
    <property type="match status" value="1"/>
</dbReference>
<accession>A0A9W8AVT2</accession>
<evidence type="ECO:0000313" key="8">
    <source>
        <dbReference type="EMBL" id="KAJ1966584.1"/>
    </source>
</evidence>
<keyword evidence="4" id="KW-0539">Nucleus</keyword>
<name>A0A9W8AVT2_9FUNG</name>
<dbReference type="GO" id="GO:0000398">
    <property type="term" value="P:mRNA splicing, via spliceosome"/>
    <property type="evidence" value="ECO:0007669"/>
    <property type="project" value="InterPro"/>
</dbReference>
<keyword evidence="2" id="KW-0433">Leucine-rich repeat</keyword>
<keyword evidence="3" id="KW-0677">Repeat</keyword>
<comment type="similarity">
    <text evidence="5">Belongs to the U2 small nuclear ribonucleoprotein A family.</text>
</comment>
<dbReference type="Pfam" id="PF14580">
    <property type="entry name" value="LRR_9"/>
    <property type="match status" value="1"/>
</dbReference>
<keyword evidence="9" id="KW-1185">Reference proteome</keyword>
<feature type="compositionally biased region" description="Polar residues" evidence="7">
    <location>
        <begin position="193"/>
        <end position="214"/>
    </location>
</feature>
<sequence>MRLTAELIQQSPTFINAIKDRELDLRGNRIPTIENLGASKDLNDTIDLSNNDLKCLDNLPVLKRLKCLLVNNNRVQGFDAELARSLPNLETLVLTGNAVDKLSALEPLRELNRLEYLSLLDNPVTKNQHYRLWVIWRFPLVRVLDFQRVKLKERQQASKLFSTPTGELTSLAKSILEEDSKTFEPGEALAQKYTKSGQHSPKTLGSFDPHQSSVPALAAKAQRDEELRGKIAASTAALANVQHLERLMDGGHIAGGLAHQESSPRSVDQDHPMEDDAKETT</sequence>
<dbReference type="Proteomes" id="UP001150925">
    <property type="component" value="Unassembled WGS sequence"/>
</dbReference>
<comment type="subcellular location">
    <subcellularLocation>
        <location evidence="1">Nucleus</location>
    </subcellularLocation>
</comment>
<evidence type="ECO:0000256" key="2">
    <source>
        <dbReference type="ARBA" id="ARBA00022614"/>
    </source>
</evidence>